<feature type="non-terminal residue" evidence="2">
    <location>
        <position position="1"/>
    </location>
</feature>
<name>X0RXC1_9ZZZZ</name>
<organism evidence="2">
    <name type="scientific">marine sediment metagenome</name>
    <dbReference type="NCBI Taxonomy" id="412755"/>
    <lineage>
        <taxon>unclassified sequences</taxon>
        <taxon>metagenomes</taxon>
        <taxon>ecological metagenomes</taxon>
    </lineage>
</organism>
<sequence length="156" mass="18013">VTEFLGKKKQLTPSTRTQQRTKKETAKEPAKTQRVRKVVAKESYSIDRDLSLIGDKSIPSFKEFQKEKKPKSTNDFNAVAVYYLKKIAGLQQVTLNHAYTCYAEVSRKPLQHFRQSFIDTKNKKGWVEFDDAGNLDIPHRGVIYVEHDLPKAKKEK</sequence>
<comment type="caution">
    <text evidence="2">The sequence shown here is derived from an EMBL/GenBank/DDBJ whole genome shotgun (WGS) entry which is preliminary data.</text>
</comment>
<evidence type="ECO:0000313" key="2">
    <source>
        <dbReference type="EMBL" id="GAF73444.1"/>
    </source>
</evidence>
<accession>X0RXC1</accession>
<feature type="compositionally biased region" description="Basic and acidic residues" evidence="1">
    <location>
        <begin position="21"/>
        <end position="31"/>
    </location>
</feature>
<proteinExistence type="predicted"/>
<feature type="region of interest" description="Disordered" evidence="1">
    <location>
        <begin position="1"/>
        <end position="34"/>
    </location>
</feature>
<dbReference type="AlphaFoldDB" id="X0RXC1"/>
<gene>
    <name evidence="2" type="ORF">S01H1_05430</name>
</gene>
<reference evidence="2" key="1">
    <citation type="journal article" date="2014" name="Front. Microbiol.">
        <title>High frequency of phylogenetically diverse reductive dehalogenase-homologous genes in deep subseafloor sedimentary metagenomes.</title>
        <authorList>
            <person name="Kawai M."/>
            <person name="Futagami T."/>
            <person name="Toyoda A."/>
            <person name="Takaki Y."/>
            <person name="Nishi S."/>
            <person name="Hori S."/>
            <person name="Arai W."/>
            <person name="Tsubouchi T."/>
            <person name="Morono Y."/>
            <person name="Uchiyama I."/>
            <person name="Ito T."/>
            <person name="Fujiyama A."/>
            <person name="Inagaki F."/>
            <person name="Takami H."/>
        </authorList>
    </citation>
    <scope>NUCLEOTIDE SEQUENCE</scope>
    <source>
        <strain evidence="2">Expedition CK06-06</strain>
    </source>
</reference>
<protein>
    <submittedName>
        <fullName evidence="2">Uncharacterized protein</fullName>
    </submittedName>
</protein>
<evidence type="ECO:0000256" key="1">
    <source>
        <dbReference type="SAM" id="MobiDB-lite"/>
    </source>
</evidence>
<dbReference type="EMBL" id="BARS01002829">
    <property type="protein sequence ID" value="GAF73444.1"/>
    <property type="molecule type" value="Genomic_DNA"/>
</dbReference>